<comment type="catalytic activity">
    <reaction evidence="1 7">
        <text>a 1,2-diacyl-sn-glycero-3-phospho-(1D-myo-inositol-4,5-bisphosphate) + H2O = 1D-myo-inositol 1,4,5-trisphosphate + a 1,2-diacyl-sn-glycerol + H(+)</text>
        <dbReference type="Rhea" id="RHEA:33179"/>
        <dbReference type="ChEBI" id="CHEBI:15377"/>
        <dbReference type="ChEBI" id="CHEBI:15378"/>
        <dbReference type="ChEBI" id="CHEBI:17815"/>
        <dbReference type="ChEBI" id="CHEBI:58456"/>
        <dbReference type="ChEBI" id="CHEBI:203600"/>
        <dbReference type="EC" id="3.1.4.11"/>
    </reaction>
</comment>
<dbReference type="SUPFAM" id="SSF51695">
    <property type="entry name" value="PLC-like phosphodiesterases"/>
    <property type="match status" value="1"/>
</dbReference>
<evidence type="ECO:0000256" key="3">
    <source>
        <dbReference type="ARBA" id="ARBA00022963"/>
    </source>
</evidence>
<accession>A0A507BJV1</accession>
<dbReference type="SMART" id="SM00149">
    <property type="entry name" value="PLCYc"/>
    <property type="match status" value="1"/>
</dbReference>
<dbReference type="FunFam" id="3.20.20.190:FF:000039">
    <property type="entry name" value="Phosphoinositide phospholipase C"/>
    <property type="match status" value="1"/>
</dbReference>
<dbReference type="InterPro" id="IPR056584">
    <property type="entry name" value="EF-hand_15"/>
</dbReference>
<evidence type="ECO:0000256" key="1">
    <source>
        <dbReference type="ARBA" id="ARBA00001195"/>
    </source>
</evidence>
<dbReference type="STRING" id="1093900.A0A507BJV1"/>
<dbReference type="InParanoid" id="A0A507BJV1"/>
<dbReference type="AlphaFoldDB" id="A0A507BJV1"/>
<evidence type="ECO:0000256" key="5">
    <source>
        <dbReference type="ARBA" id="ARBA00023224"/>
    </source>
</evidence>
<dbReference type="SMART" id="SM00148">
    <property type="entry name" value="PLCXc"/>
    <property type="match status" value="1"/>
</dbReference>
<evidence type="ECO:0000313" key="10">
    <source>
        <dbReference type="EMBL" id="TPX17341.1"/>
    </source>
</evidence>
<dbReference type="SMART" id="SM00239">
    <property type="entry name" value="C2"/>
    <property type="match status" value="1"/>
</dbReference>
<dbReference type="Gene3D" id="3.20.20.190">
    <property type="entry name" value="Phosphatidylinositol (PI) phosphodiesterase"/>
    <property type="match status" value="2"/>
</dbReference>
<dbReference type="InterPro" id="IPR000008">
    <property type="entry name" value="C2_dom"/>
</dbReference>
<name>A0A507BJV1_9PEZI</name>
<dbReference type="RefSeq" id="XP_030999052.1">
    <property type="nucleotide sequence ID" value="XM_031135010.1"/>
</dbReference>
<feature type="region of interest" description="Disordered" evidence="8">
    <location>
        <begin position="571"/>
        <end position="607"/>
    </location>
</feature>
<feature type="region of interest" description="Disordered" evidence="8">
    <location>
        <begin position="1"/>
        <end position="25"/>
    </location>
</feature>
<dbReference type="Pfam" id="PF00387">
    <property type="entry name" value="PI-PLC-Y"/>
    <property type="match status" value="1"/>
</dbReference>
<dbReference type="GO" id="GO:0051209">
    <property type="term" value="P:release of sequestered calcium ion into cytosol"/>
    <property type="evidence" value="ECO:0007669"/>
    <property type="project" value="TreeGrafter"/>
</dbReference>
<feature type="region of interest" description="Disordered" evidence="8">
    <location>
        <begin position="219"/>
        <end position="253"/>
    </location>
</feature>
<feature type="domain" description="PI-PLC Y-box" evidence="9">
    <location>
        <begin position="397"/>
        <end position="510"/>
    </location>
</feature>
<proteinExistence type="predicted"/>
<protein>
    <recommendedName>
        <fullName evidence="7">Phosphoinositide phospholipase C</fullName>
        <ecNumber evidence="7">3.1.4.11</ecNumber>
    </recommendedName>
</protein>
<dbReference type="Pfam" id="PF00388">
    <property type="entry name" value="PI-PLC-X"/>
    <property type="match status" value="1"/>
</dbReference>
<dbReference type="EC" id="3.1.4.11" evidence="7"/>
<dbReference type="InterPro" id="IPR000909">
    <property type="entry name" value="PLipase_C_PInositol-sp_X_dom"/>
</dbReference>
<keyword evidence="3 7" id="KW-0442">Lipid degradation</keyword>
<dbReference type="PROSITE" id="PS50007">
    <property type="entry name" value="PIPLC_X_DOMAIN"/>
    <property type="match status" value="1"/>
</dbReference>
<feature type="region of interest" description="Disordered" evidence="8">
    <location>
        <begin position="162"/>
        <end position="199"/>
    </location>
</feature>
<evidence type="ECO:0000256" key="7">
    <source>
        <dbReference type="RuleBase" id="RU361133"/>
    </source>
</evidence>
<dbReference type="GO" id="GO:0048015">
    <property type="term" value="P:phosphatidylinositol-mediated signaling"/>
    <property type="evidence" value="ECO:0007669"/>
    <property type="project" value="TreeGrafter"/>
</dbReference>
<dbReference type="InterPro" id="IPR001711">
    <property type="entry name" value="PLipase_C_Pinositol-sp_Y"/>
</dbReference>
<keyword evidence="4 7" id="KW-0443">Lipid metabolism</keyword>
<dbReference type="EMBL" id="SKBQ01000143">
    <property type="protein sequence ID" value="TPX17341.1"/>
    <property type="molecule type" value="Genomic_DNA"/>
</dbReference>
<organism evidence="10 11">
    <name type="scientific">Thyridium curvatum</name>
    <dbReference type="NCBI Taxonomy" id="1093900"/>
    <lineage>
        <taxon>Eukaryota</taxon>
        <taxon>Fungi</taxon>
        <taxon>Dikarya</taxon>
        <taxon>Ascomycota</taxon>
        <taxon>Pezizomycotina</taxon>
        <taxon>Sordariomycetes</taxon>
        <taxon>Sordariomycetidae</taxon>
        <taxon>Thyridiales</taxon>
        <taxon>Thyridiaceae</taxon>
        <taxon>Thyridium</taxon>
    </lineage>
</organism>
<dbReference type="InterPro" id="IPR001192">
    <property type="entry name" value="PI-PLC_fam"/>
</dbReference>
<dbReference type="GO" id="GO:0004435">
    <property type="term" value="F:phosphatidylinositol-4,5-bisphosphate phospholipase C activity"/>
    <property type="evidence" value="ECO:0007669"/>
    <property type="project" value="UniProtKB-EC"/>
</dbReference>
<dbReference type="Pfam" id="PF23617">
    <property type="entry name" value="EF-hand_15"/>
    <property type="match status" value="1"/>
</dbReference>
<reference evidence="10 11" key="1">
    <citation type="submission" date="2019-06" db="EMBL/GenBank/DDBJ databases">
        <title>Draft genome sequence of the filamentous fungus Phialemoniopsis curvata isolated from diesel fuel.</title>
        <authorList>
            <person name="Varaljay V.A."/>
            <person name="Lyon W.J."/>
            <person name="Crouch A.L."/>
            <person name="Drake C.E."/>
            <person name="Hollomon J.M."/>
            <person name="Nadeau L.J."/>
            <person name="Nunn H.S."/>
            <person name="Stevenson B.S."/>
            <person name="Bojanowski C.L."/>
            <person name="Crookes-Goodson W.J."/>
        </authorList>
    </citation>
    <scope>NUCLEOTIDE SEQUENCE [LARGE SCALE GENOMIC DNA]</scope>
    <source>
        <strain evidence="10 11">D216</strain>
    </source>
</reference>
<dbReference type="SUPFAM" id="SSF49562">
    <property type="entry name" value="C2 domain (Calcium/lipid-binding domain, CaLB)"/>
    <property type="match status" value="1"/>
</dbReference>
<evidence type="ECO:0000256" key="6">
    <source>
        <dbReference type="ARBA" id="ARBA00059664"/>
    </source>
</evidence>
<evidence type="ECO:0000256" key="2">
    <source>
        <dbReference type="ARBA" id="ARBA00022801"/>
    </source>
</evidence>
<dbReference type="GeneID" id="41979643"/>
<evidence type="ECO:0000313" key="11">
    <source>
        <dbReference type="Proteomes" id="UP000319257"/>
    </source>
</evidence>
<dbReference type="FunFam" id="2.60.40.150:FF:000220">
    <property type="entry name" value="Phosphoinositide phospholipase C"/>
    <property type="match status" value="1"/>
</dbReference>
<sequence>MAESPAQSAGPPKDDLHQAGGGVSGEARSVKTLNATLIKRMEAIFKNHADKTDASWHPDQLVSFVKHTQGDDDHAISPALLAKKELGFNDFLEYMTSTGANIMAAPRARDLSWPLSSYFVSSSHNTYLTGNQLSSDSSTEAYKNVLLRGCRCIEIDVWDGDDSDVESDTSDSSSSSDDDDPKKAAKRKTRVDTVKSKLPRSLTSRLEKTALGKKLDNYVDGSAESKGTSGAALTPTPTVAKEGAPADAVSSTKTPSLPLVVEPRVLHGYTLTKEVSFRDVCVAIRDHAFAVTDLPLIVSLEVHCGPQQQEVMVKIMEQTWADYLLSQPTQDAQELPAPEALLRKILVKVKYAPPDPGAAAKASAQGDADTLDSEEDRVPAEAGAKAAKKPSKIIQALSRLGIYTRGVSFKSLTQPEASMPTHIFSLSEKGVMSVHEKQSAALFNHNKTFLMRAYPSGLRIRSSNLDPVVFWRKGIQIVALNWQRWDEGMMLNEGMFAGTGGYVLKPEGYRGQKKTEEPKAGDTQTAPAAAVVHKTLDLTIEVLAAQSLPMPEKDDKASSFHPYLKVELHVEEPGERHGSSSSSSTGLPADNGREKEGEYKAKTKSRKGCDPDFAGEALRFSGVRGVVEELSFVRFIVRDDEIGRDGLAAWACVRLDRLRRGYRFVHLMDAQGQETDGVVLVKVSKQVT</sequence>
<dbReference type="Proteomes" id="UP000319257">
    <property type="component" value="Unassembled WGS sequence"/>
</dbReference>
<keyword evidence="2 7" id="KW-0378">Hydrolase</keyword>
<dbReference type="InterPro" id="IPR035892">
    <property type="entry name" value="C2_domain_sf"/>
</dbReference>
<feature type="compositionally biased region" description="Basic and acidic residues" evidence="8">
    <location>
        <begin position="591"/>
        <end position="601"/>
    </location>
</feature>
<dbReference type="InterPro" id="IPR017946">
    <property type="entry name" value="PLC-like_Pdiesterase_TIM-brl"/>
</dbReference>
<comment type="caution">
    <text evidence="10">The sequence shown here is derived from an EMBL/GenBank/DDBJ whole genome shotgun (WGS) entry which is preliminary data.</text>
</comment>
<keyword evidence="11" id="KW-1185">Reference proteome</keyword>
<evidence type="ECO:0000259" key="9">
    <source>
        <dbReference type="PROSITE" id="PS50008"/>
    </source>
</evidence>
<dbReference type="PRINTS" id="PR00390">
    <property type="entry name" value="PHPHLIPASEC"/>
</dbReference>
<dbReference type="PROSITE" id="PS50008">
    <property type="entry name" value="PIPLC_Y_DOMAIN"/>
    <property type="match status" value="1"/>
</dbReference>
<comment type="function">
    <text evidence="6">The production of the second messenger molecules diacylglycerol (DAG) and inositol 1,4,5-trisphosphate (IP3) is mediated by activated phosphatidylinositol-specific phospholipase C enzymes.</text>
</comment>
<dbReference type="PANTHER" id="PTHR10336:SF82">
    <property type="entry name" value="PHOSPHOINOSITIDE PHOSPHOLIPASE C"/>
    <property type="match status" value="1"/>
</dbReference>
<dbReference type="CDD" id="cd08598">
    <property type="entry name" value="PI-PLC1c_yeast"/>
    <property type="match status" value="1"/>
</dbReference>
<feature type="region of interest" description="Disordered" evidence="8">
    <location>
        <begin position="357"/>
        <end position="385"/>
    </location>
</feature>
<gene>
    <name evidence="10" type="ORF">E0L32_012196</name>
</gene>
<dbReference type="CDD" id="cd00275">
    <property type="entry name" value="C2_PLC_like"/>
    <property type="match status" value="1"/>
</dbReference>
<evidence type="ECO:0000256" key="4">
    <source>
        <dbReference type="ARBA" id="ARBA00023098"/>
    </source>
</evidence>
<evidence type="ECO:0000256" key="8">
    <source>
        <dbReference type="SAM" id="MobiDB-lite"/>
    </source>
</evidence>
<feature type="compositionally biased region" description="Low complexity" evidence="8">
    <location>
        <begin position="357"/>
        <end position="368"/>
    </location>
</feature>
<dbReference type="FunFam" id="3.20.20.190:FF:000060">
    <property type="entry name" value="Phosphoinositide phospholipase C"/>
    <property type="match status" value="1"/>
</dbReference>
<dbReference type="GO" id="GO:0016042">
    <property type="term" value="P:lipid catabolic process"/>
    <property type="evidence" value="ECO:0007669"/>
    <property type="project" value="UniProtKB-KW"/>
</dbReference>
<dbReference type="Gene3D" id="2.60.40.150">
    <property type="entry name" value="C2 domain"/>
    <property type="match status" value="1"/>
</dbReference>
<keyword evidence="5" id="KW-0807">Transducer</keyword>
<dbReference type="PANTHER" id="PTHR10336">
    <property type="entry name" value="PHOSPHOINOSITIDE-SPECIFIC PHOSPHOLIPASE C FAMILY PROTEIN"/>
    <property type="match status" value="1"/>
</dbReference>
<dbReference type="OrthoDB" id="269822at2759"/>